<organism evidence="2 3">
    <name type="scientific">Hondaea fermentalgiana</name>
    <dbReference type="NCBI Taxonomy" id="2315210"/>
    <lineage>
        <taxon>Eukaryota</taxon>
        <taxon>Sar</taxon>
        <taxon>Stramenopiles</taxon>
        <taxon>Bigyra</taxon>
        <taxon>Labyrinthulomycetes</taxon>
        <taxon>Thraustochytrida</taxon>
        <taxon>Thraustochytriidae</taxon>
        <taxon>Hondaea</taxon>
    </lineage>
</organism>
<sequence length="111" mass="12059">MPPRAKRHRGAAIEATEAIKAGAAEDASSDADASQDVDDEDPRLIRTVADFMAAFGFGENYLKKLLSVHDRNQGQLPADDPRLRIMVNNIVAATVHMTELLYPGDPSILQS</sequence>
<feature type="compositionally biased region" description="Acidic residues" evidence="1">
    <location>
        <begin position="27"/>
        <end position="40"/>
    </location>
</feature>
<proteinExistence type="predicted"/>
<evidence type="ECO:0000256" key="1">
    <source>
        <dbReference type="SAM" id="MobiDB-lite"/>
    </source>
</evidence>
<dbReference type="AlphaFoldDB" id="A0A2R5GLH3"/>
<name>A0A2R5GLH3_9STRA</name>
<keyword evidence="3" id="KW-1185">Reference proteome</keyword>
<dbReference type="Proteomes" id="UP000241890">
    <property type="component" value="Unassembled WGS sequence"/>
</dbReference>
<dbReference type="EMBL" id="BEYU01000059">
    <property type="protein sequence ID" value="GBG29473.1"/>
    <property type="molecule type" value="Genomic_DNA"/>
</dbReference>
<evidence type="ECO:0000313" key="2">
    <source>
        <dbReference type="EMBL" id="GBG29473.1"/>
    </source>
</evidence>
<dbReference type="InParanoid" id="A0A2R5GLH3"/>
<feature type="region of interest" description="Disordered" evidence="1">
    <location>
        <begin position="20"/>
        <end position="40"/>
    </location>
</feature>
<gene>
    <name evidence="2" type="ORF">FCC1311_056942</name>
</gene>
<protein>
    <submittedName>
        <fullName evidence="2">Uncharacterized protein</fullName>
    </submittedName>
</protein>
<comment type="caution">
    <text evidence="2">The sequence shown here is derived from an EMBL/GenBank/DDBJ whole genome shotgun (WGS) entry which is preliminary data.</text>
</comment>
<evidence type="ECO:0000313" key="3">
    <source>
        <dbReference type="Proteomes" id="UP000241890"/>
    </source>
</evidence>
<accession>A0A2R5GLH3</accession>
<reference evidence="2 3" key="1">
    <citation type="submission" date="2017-12" db="EMBL/GenBank/DDBJ databases">
        <title>Sequencing, de novo assembly and annotation of complete genome of a new Thraustochytrid species, strain FCC1311.</title>
        <authorList>
            <person name="Sedici K."/>
            <person name="Godart F."/>
            <person name="Aiese Cigliano R."/>
            <person name="Sanseverino W."/>
            <person name="Barakat M."/>
            <person name="Ortet P."/>
            <person name="Marechal E."/>
            <person name="Cagnac O."/>
            <person name="Amato A."/>
        </authorList>
    </citation>
    <scope>NUCLEOTIDE SEQUENCE [LARGE SCALE GENOMIC DNA]</scope>
</reference>